<dbReference type="InterPro" id="IPR001841">
    <property type="entry name" value="Znf_RING"/>
</dbReference>
<dbReference type="InterPro" id="IPR000315">
    <property type="entry name" value="Znf_B-box"/>
</dbReference>
<dbReference type="Pfam" id="PF00622">
    <property type="entry name" value="SPRY"/>
    <property type="match status" value="1"/>
</dbReference>
<keyword evidence="5" id="KW-0391">Immunity</keyword>
<dbReference type="FunFam" id="3.30.40.10:FF:000438">
    <property type="entry name" value="Bloodthirsty-related gene family, member 25"/>
    <property type="match status" value="1"/>
</dbReference>
<dbReference type="Gene3D" id="2.60.120.920">
    <property type="match status" value="1"/>
</dbReference>
<dbReference type="Pfam" id="PF13445">
    <property type="entry name" value="zf-RING_UBOX"/>
    <property type="match status" value="1"/>
</dbReference>
<evidence type="ECO:0000256" key="6">
    <source>
        <dbReference type="PROSITE-ProRule" id="PRU00024"/>
    </source>
</evidence>
<reference evidence="11" key="2">
    <citation type="submission" date="2025-09" db="UniProtKB">
        <authorList>
            <consortium name="Ensembl"/>
        </authorList>
    </citation>
    <scope>IDENTIFICATION</scope>
</reference>
<sequence length="516" mass="59819">MKIYSSTLKTKSRRYMSSSSDPLSEELQCSICLDVFTEPVSTACGHSFCKTCLDKHWDNSQTCSCPYCKETFNQRPDLKINTTLQVIIDHYKKKIHVLCDICEERKLKALKSCLVCQSSYCETHLEPHLRVARLKKHKLMEPVSNLEDYICQKHERPLELFCRDDQTSVCLSCTDGDHKIHNTVSLQETYWMIQDVEQMIQDRMKKMQDIKHSAELRKRNTEEEKAAHVELFTDLIRSTERCQTELLEIMEKQKKAAEKQEEELIEELEREIAELKMRNIKLQQLSNTEDHLHLLRIYSSLCSSRNTKNWPEIRMKTQESVETLRRLLFIFSVFSVYVTLDPDTAYPYLILSSDGRQVKHGDTKRNVPDNPKRFNISPCVLGKVGFSSRRFYFEVQVKGKTAWILGVARESINRRGRITLSSSNGCWTVVLRNGDEYSACGEYSAISLSLRVKPQRVGVFVDYDEGLVSFHDVESGFHIYSFTGQSFTDSLYPFFGLNDGSKNSSPLIIKPNDYYK</sequence>
<dbReference type="Gene3D" id="4.10.830.40">
    <property type="match status" value="1"/>
</dbReference>
<organism evidence="11 12">
    <name type="scientific">Sinocyclocheilus grahami</name>
    <name type="common">Dianchi golden-line fish</name>
    <name type="synonym">Barbus grahami</name>
    <dbReference type="NCBI Taxonomy" id="75366"/>
    <lineage>
        <taxon>Eukaryota</taxon>
        <taxon>Metazoa</taxon>
        <taxon>Chordata</taxon>
        <taxon>Craniata</taxon>
        <taxon>Vertebrata</taxon>
        <taxon>Euteleostomi</taxon>
        <taxon>Actinopterygii</taxon>
        <taxon>Neopterygii</taxon>
        <taxon>Teleostei</taxon>
        <taxon>Ostariophysi</taxon>
        <taxon>Cypriniformes</taxon>
        <taxon>Cyprinidae</taxon>
        <taxon>Cyprininae</taxon>
        <taxon>Sinocyclocheilus</taxon>
    </lineage>
</organism>
<dbReference type="PROSITE" id="PS50119">
    <property type="entry name" value="ZF_BBOX"/>
    <property type="match status" value="1"/>
</dbReference>
<keyword evidence="1" id="KW-0399">Innate immunity</keyword>
<feature type="domain" description="B30.2/SPRY" evidence="10">
    <location>
        <begin position="318"/>
        <end position="514"/>
    </location>
</feature>
<reference evidence="11" key="1">
    <citation type="submission" date="2025-08" db="UniProtKB">
        <authorList>
            <consortium name="Ensembl"/>
        </authorList>
    </citation>
    <scope>IDENTIFICATION</scope>
</reference>
<evidence type="ECO:0000313" key="12">
    <source>
        <dbReference type="Proteomes" id="UP000472262"/>
    </source>
</evidence>
<evidence type="ECO:0000256" key="3">
    <source>
        <dbReference type="ARBA" id="ARBA00022771"/>
    </source>
</evidence>
<dbReference type="PANTHER" id="PTHR25465:SF32">
    <property type="entry name" value="BLOODTHIRSTY-RELATED GENE FAMILY, MEMBER 16 ISOFORM X1-RELATED"/>
    <property type="match status" value="1"/>
</dbReference>
<dbReference type="PROSITE" id="PS00518">
    <property type="entry name" value="ZF_RING_1"/>
    <property type="match status" value="1"/>
</dbReference>
<dbReference type="InterPro" id="IPR058030">
    <property type="entry name" value="TRIM8/14/16/25/29/45/65_CC"/>
</dbReference>
<dbReference type="InterPro" id="IPR003877">
    <property type="entry name" value="SPRY_dom"/>
</dbReference>
<feature type="domain" description="B box-type" evidence="9">
    <location>
        <begin position="146"/>
        <end position="186"/>
    </location>
</feature>
<dbReference type="Pfam" id="PF25600">
    <property type="entry name" value="TRIM_CC"/>
    <property type="match status" value="1"/>
</dbReference>
<evidence type="ECO:0000259" key="8">
    <source>
        <dbReference type="PROSITE" id="PS50089"/>
    </source>
</evidence>
<dbReference type="SMART" id="SM00336">
    <property type="entry name" value="BBOX"/>
    <property type="match status" value="1"/>
</dbReference>
<dbReference type="Pfam" id="PF13765">
    <property type="entry name" value="PRY"/>
    <property type="match status" value="1"/>
</dbReference>
<dbReference type="SMART" id="SM00184">
    <property type="entry name" value="RING"/>
    <property type="match status" value="1"/>
</dbReference>
<dbReference type="InterPro" id="IPR013320">
    <property type="entry name" value="ConA-like_dom_sf"/>
</dbReference>
<dbReference type="Gene3D" id="3.30.40.10">
    <property type="entry name" value="Zinc/RING finger domain, C3HC4 (zinc finger)"/>
    <property type="match status" value="1"/>
</dbReference>
<evidence type="ECO:0000256" key="2">
    <source>
        <dbReference type="ARBA" id="ARBA00022723"/>
    </source>
</evidence>
<dbReference type="InterPro" id="IPR006574">
    <property type="entry name" value="PRY"/>
</dbReference>
<feature type="coiled-coil region" evidence="7">
    <location>
        <begin position="204"/>
        <end position="285"/>
    </location>
</feature>
<keyword evidence="3 6" id="KW-0863">Zinc-finger</keyword>
<dbReference type="InterPro" id="IPR013083">
    <property type="entry name" value="Znf_RING/FYVE/PHD"/>
</dbReference>
<name>A0A672NSI4_SINGR</name>
<dbReference type="GO" id="GO:0045087">
    <property type="term" value="P:innate immune response"/>
    <property type="evidence" value="ECO:0007669"/>
    <property type="project" value="UniProtKB-KW"/>
</dbReference>
<dbReference type="Proteomes" id="UP000472262">
    <property type="component" value="Unassembled WGS sequence"/>
</dbReference>
<dbReference type="Ensembl" id="ENSSGRT00000056463.1">
    <property type="protein sequence ID" value="ENSSGRP00000052840.1"/>
    <property type="gene ID" value="ENSSGRG00000027925.1"/>
</dbReference>
<dbReference type="InterPro" id="IPR001870">
    <property type="entry name" value="B30.2/SPRY"/>
</dbReference>
<dbReference type="SUPFAM" id="SSF57850">
    <property type="entry name" value="RING/U-box"/>
    <property type="match status" value="1"/>
</dbReference>
<dbReference type="Pfam" id="PF00643">
    <property type="entry name" value="zf-B_box"/>
    <property type="match status" value="1"/>
</dbReference>
<keyword evidence="7" id="KW-0175">Coiled coil</keyword>
<evidence type="ECO:0000259" key="10">
    <source>
        <dbReference type="PROSITE" id="PS50188"/>
    </source>
</evidence>
<dbReference type="InterPro" id="IPR027370">
    <property type="entry name" value="Znf-RING_euk"/>
</dbReference>
<protein>
    <submittedName>
        <fullName evidence="11">Uncharacterized protein</fullName>
    </submittedName>
</protein>
<dbReference type="InterPro" id="IPR003879">
    <property type="entry name" value="Butyrophylin_SPRY"/>
</dbReference>
<dbReference type="OMA" id="IRSTERC"/>
<dbReference type="CDD" id="cd13733">
    <property type="entry name" value="SPRY_PRY_C-I_1"/>
    <property type="match status" value="1"/>
</dbReference>
<dbReference type="PRINTS" id="PR01407">
    <property type="entry name" value="BUTYPHLNCDUF"/>
</dbReference>
<dbReference type="SUPFAM" id="SSF57845">
    <property type="entry name" value="B-box zinc-binding domain"/>
    <property type="match status" value="1"/>
</dbReference>
<dbReference type="InterPro" id="IPR017907">
    <property type="entry name" value="Znf_RING_CS"/>
</dbReference>
<dbReference type="CDD" id="cd19769">
    <property type="entry name" value="Bbox2_TRIM16-like"/>
    <property type="match status" value="1"/>
</dbReference>
<keyword evidence="12" id="KW-1185">Reference proteome</keyword>
<dbReference type="GO" id="GO:0005737">
    <property type="term" value="C:cytoplasm"/>
    <property type="evidence" value="ECO:0007669"/>
    <property type="project" value="UniProtKB-ARBA"/>
</dbReference>
<dbReference type="Gene3D" id="3.30.160.60">
    <property type="entry name" value="Classic Zinc Finger"/>
    <property type="match status" value="1"/>
</dbReference>
<dbReference type="PANTHER" id="PTHR25465">
    <property type="entry name" value="B-BOX DOMAIN CONTAINING"/>
    <property type="match status" value="1"/>
</dbReference>
<evidence type="ECO:0000313" key="11">
    <source>
        <dbReference type="Ensembl" id="ENSSGRP00000052840.1"/>
    </source>
</evidence>
<proteinExistence type="predicted"/>
<dbReference type="SUPFAM" id="SSF49899">
    <property type="entry name" value="Concanavalin A-like lectins/glucanases"/>
    <property type="match status" value="1"/>
</dbReference>
<evidence type="ECO:0000259" key="9">
    <source>
        <dbReference type="PROSITE" id="PS50119"/>
    </source>
</evidence>
<dbReference type="InterPro" id="IPR051051">
    <property type="entry name" value="E3_ubiq-ligase_TRIM/RNF"/>
</dbReference>
<evidence type="ECO:0000256" key="1">
    <source>
        <dbReference type="ARBA" id="ARBA00022588"/>
    </source>
</evidence>
<dbReference type="InterPro" id="IPR043136">
    <property type="entry name" value="B30.2/SPRY_sf"/>
</dbReference>
<accession>A0A672NSI4</accession>
<keyword evidence="4" id="KW-0862">Zinc</keyword>
<evidence type="ECO:0000256" key="5">
    <source>
        <dbReference type="ARBA" id="ARBA00022859"/>
    </source>
</evidence>
<evidence type="ECO:0000256" key="4">
    <source>
        <dbReference type="ARBA" id="ARBA00022833"/>
    </source>
</evidence>
<keyword evidence="2" id="KW-0479">Metal-binding</keyword>
<dbReference type="SMART" id="SM00589">
    <property type="entry name" value="PRY"/>
    <property type="match status" value="1"/>
</dbReference>
<dbReference type="GO" id="GO:0008270">
    <property type="term" value="F:zinc ion binding"/>
    <property type="evidence" value="ECO:0007669"/>
    <property type="project" value="UniProtKB-KW"/>
</dbReference>
<dbReference type="PROSITE" id="PS50089">
    <property type="entry name" value="ZF_RING_2"/>
    <property type="match status" value="1"/>
</dbReference>
<feature type="domain" description="RING-type" evidence="8">
    <location>
        <begin position="29"/>
        <end position="69"/>
    </location>
</feature>
<dbReference type="SMART" id="SM00449">
    <property type="entry name" value="SPRY"/>
    <property type="match status" value="1"/>
</dbReference>
<dbReference type="AlphaFoldDB" id="A0A672NSI4"/>
<dbReference type="FunFam" id="2.60.120.920:FF:000004">
    <property type="entry name" value="Butyrophilin subfamily 1 member A1"/>
    <property type="match status" value="1"/>
</dbReference>
<evidence type="ECO:0000256" key="7">
    <source>
        <dbReference type="SAM" id="Coils"/>
    </source>
</evidence>
<dbReference type="InParanoid" id="A0A672NSI4"/>
<dbReference type="PROSITE" id="PS50188">
    <property type="entry name" value="B302_SPRY"/>
    <property type="match status" value="1"/>
</dbReference>